<dbReference type="RefSeq" id="WP_190575463.1">
    <property type="nucleotide sequence ID" value="NZ_CAWPQU010000001.1"/>
</dbReference>
<evidence type="ECO:0000259" key="1">
    <source>
        <dbReference type="Pfam" id="PF00535"/>
    </source>
</evidence>
<dbReference type="Proteomes" id="UP000618445">
    <property type="component" value="Unassembled WGS sequence"/>
</dbReference>
<dbReference type="InterPro" id="IPR029044">
    <property type="entry name" value="Nucleotide-diphossugar_trans"/>
</dbReference>
<protein>
    <submittedName>
        <fullName evidence="3">Glycosyltransferase</fullName>
    </submittedName>
</protein>
<dbReference type="InterPro" id="IPR029063">
    <property type="entry name" value="SAM-dependent_MTases_sf"/>
</dbReference>
<evidence type="ECO:0000313" key="3">
    <source>
        <dbReference type="EMBL" id="MBD2315410.1"/>
    </source>
</evidence>
<dbReference type="Gene3D" id="3.90.550.10">
    <property type="entry name" value="Spore Coat Polysaccharide Biosynthesis Protein SpsA, Chain A"/>
    <property type="match status" value="1"/>
</dbReference>
<name>A0ABR8C5N6_9CYAN</name>
<feature type="domain" description="Glycosyltransferase 2-like" evidence="1">
    <location>
        <begin position="229"/>
        <end position="368"/>
    </location>
</feature>
<dbReference type="InterPro" id="IPR001173">
    <property type="entry name" value="Glyco_trans_2-like"/>
</dbReference>
<gene>
    <name evidence="3" type="ORF">H6G05_00925</name>
</gene>
<dbReference type="PANTHER" id="PTHR10859:SF91">
    <property type="entry name" value="DOLICHYL-PHOSPHATE BETA-GLUCOSYLTRANSFERASE"/>
    <property type="match status" value="1"/>
</dbReference>
<dbReference type="InterPro" id="IPR013217">
    <property type="entry name" value="Methyltransf_12"/>
</dbReference>
<dbReference type="SUPFAM" id="SSF53448">
    <property type="entry name" value="Nucleotide-diphospho-sugar transferases"/>
    <property type="match status" value="1"/>
</dbReference>
<organism evidence="3 4">
    <name type="scientific">Phormidium tenue FACHB-1050</name>
    <dbReference type="NCBI Taxonomy" id="2692857"/>
    <lineage>
        <taxon>Bacteria</taxon>
        <taxon>Bacillati</taxon>
        <taxon>Cyanobacteriota</taxon>
        <taxon>Cyanophyceae</taxon>
        <taxon>Oscillatoriophycideae</taxon>
        <taxon>Oscillatoriales</taxon>
        <taxon>Oscillatoriaceae</taxon>
        <taxon>Phormidium</taxon>
    </lineage>
</organism>
<dbReference type="CDD" id="cd04179">
    <property type="entry name" value="DPM_DPG-synthase_like"/>
    <property type="match status" value="1"/>
</dbReference>
<reference evidence="3 4" key="1">
    <citation type="journal article" date="2020" name="ISME J.">
        <title>Comparative genomics reveals insights into cyanobacterial evolution and habitat adaptation.</title>
        <authorList>
            <person name="Chen M.Y."/>
            <person name="Teng W.K."/>
            <person name="Zhao L."/>
            <person name="Hu C.X."/>
            <person name="Zhou Y.K."/>
            <person name="Han B.P."/>
            <person name="Song L.R."/>
            <person name="Shu W.S."/>
        </authorList>
    </citation>
    <scope>NUCLEOTIDE SEQUENCE [LARGE SCALE GENOMIC DNA]</scope>
    <source>
        <strain evidence="3 4">FACHB-1050</strain>
    </source>
</reference>
<dbReference type="Gene3D" id="3.40.50.150">
    <property type="entry name" value="Vaccinia Virus protein VP39"/>
    <property type="match status" value="1"/>
</dbReference>
<dbReference type="EMBL" id="JACJQY010000001">
    <property type="protein sequence ID" value="MBD2315410.1"/>
    <property type="molecule type" value="Genomic_DNA"/>
</dbReference>
<proteinExistence type="predicted"/>
<feature type="domain" description="Methyltransferase type 12" evidence="2">
    <location>
        <begin position="36"/>
        <end position="117"/>
    </location>
</feature>
<keyword evidence="4" id="KW-1185">Reference proteome</keyword>
<evidence type="ECO:0000259" key="2">
    <source>
        <dbReference type="Pfam" id="PF08242"/>
    </source>
</evidence>
<sequence length="464" mass="53658">MFVSTQLQKWRNRNSYYYRDIELFYQFWVQPYTKVLEVGSGLGDLLDKVKPDYGLGIDVNPLAVENAKEKYNHLEFEATDAEEFISNQLFDYILLANTISYVGDIQMVFTNLSKMCHSSTRVILTFHNPGWELFLRLATFLKQRMPVSSLNWLNLEDIENLFNLAGFEVIKHGKRCLFPRNIPLVSYIVNKFIAPLPIFNQLCLTEYIIARPRISTYESQENARELTCSVIVPARNEAGNIESCITRMPRLGKNTEIIFVEGHSSDDTWEEIQRVQNKYQDKWDIKICQQTGKGKGNAVREGFAMAQGDILIILDSDLTVRPEDLIYFFNAVASGRCEFANGCRLIYPVSEDTMPWLNRMANRFFAWLLSYLLNTKIKDSLCGTKVLKKIHYERIAQNRSYFGDFDPFGDFDLLFGAAKLGLQIQDIPVRYMPRTYGQSNIQHIKEGLVLLKMCLYAAQKIKFI</sequence>
<accession>A0ABR8C5N6</accession>
<dbReference type="CDD" id="cd02440">
    <property type="entry name" value="AdoMet_MTases"/>
    <property type="match status" value="1"/>
</dbReference>
<dbReference type="PANTHER" id="PTHR10859">
    <property type="entry name" value="GLYCOSYL TRANSFERASE"/>
    <property type="match status" value="1"/>
</dbReference>
<comment type="caution">
    <text evidence="3">The sequence shown here is derived from an EMBL/GenBank/DDBJ whole genome shotgun (WGS) entry which is preliminary data.</text>
</comment>
<dbReference type="SUPFAM" id="SSF53335">
    <property type="entry name" value="S-adenosyl-L-methionine-dependent methyltransferases"/>
    <property type="match status" value="1"/>
</dbReference>
<evidence type="ECO:0000313" key="4">
    <source>
        <dbReference type="Proteomes" id="UP000618445"/>
    </source>
</evidence>
<dbReference type="Pfam" id="PF08242">
    <property type="entry name" value="Methyltransf_12"/>
    <property type="match status" value="1"/>
</dbReference>
<dbReference type="Pfam" id="PF00535">
    <property type="entry name" value="Glycos_transf_2"/>
    <property type="match status" value="1"/>
</dbReference>